<feature type="short sequence motif" description="Histidine triad motif" evidence="2 3">
    <location>
        <begin position="95"/>
        <end position="99"/>
    </location>
</feature>
<evidence type="ECO:0000313" key="5">
    <source>
        <dbReference type="EMBL" id="AUJ32153.1"/>
    </source>
</evidence>
<organism evidence="5 6">
    <name type="scientific">Liquorilactobacillus nagelii</name>
    <dbReference type="NCBI Taxonomy" id="82688"/>
    <lineage>
        <taxon>Bacteria</taxon>
        <taxon>Bacillati</taxon>
        <taxon>Bacillota</taxon>
        <taxon>Bacilli</taxon>
        <taxon>Lactobacillales</taxon>
        <taxon>Lactobacillaceae</taxon>
        <taxon>Liquorilactobacillus</taxon>
    </lineage>
</organism>
<dbReference type="PROSITE" id="PS00892">
    <property type="entry name" value="HIT_1"/>
    <property type="match status" value="1"/>
</dbReference>
<dbReference type="RefSeq" id="WP_148126741.1">
    <property type="nucleotide sequence ID" value="NZ_CP018180.1"/>
</dbReference>
<dbReference type="PANTHER" id="PTHR46648:SF1">
    <property type="entry name" value="ADENOSINE 5'-MONOPHOSPHORAMIDASE HNT1"/>
    <property type="match status" value="1"/>
</dbReference>
<dbReference type="InterPro" id="IPR019808">
    <property type="entry name" value="Histidine_triad_CS"/>
</dbReference>
<dbReference type="PROSITE" id="PS51084">
    <property type="entry name" value="HIT_2"/>
    <property type="match status" value="1"/>
</dbReference>
<dbReference type="Pfam" id="PF01230">
    <property type="entry name" value="HIT"/>
    <property type="match status" value="1"/>
</dbReference>
<evidence type="ECO:0000256" key="1">
    <source>
        <dbReference type="PIRSR" id="PIRSR601310-1"/>
    </source>
</evidence>
<dbReference type="InterPro" id="IPR001310">
    <property type="entry name" value="Histidine_triad_HIT"/>
</dbReference>
<dbReference type="AlphaFoldDB" id="A0A3S6QVR9"/>
<dbReference type="PANTHER" id="PTHR46648">
    <property type="entry name" value="HIT FAMILY PROTEIN 1"/>
    <property type="match status" value="1"/>
</dbReference>
<dbReference type="EMBL" id="CP018180">
    <property type="protein sequence ID" value="AUJ32153.1"/>
    <property type="molecule type" value="Genomic_DNA"/>
</dbReference>
<dbReference type="Gene3D" id="3.30.428.10">
    <property type="entry name" value="HIT-like"/>
    <property type="match status" value="1"/>
</dbReference>
<gene>
    <name evidence="5" type="ORF">BSQ50_06040</name>
</gene>
<reference evidence="5 6" key="1">
    <citation type="submission" date="2016-11" db="EMBL/GenBank/DDBJ databases">
        <title>Interaction between Lactobacillus species and yeast in water kefir.</title>
        <authorList>
            <person name="Behr J."/>
            <person name="Xu D."/>
            <person name="Vogel R.F."/>
        </authorList>
    </citation>
    <scope>NUCLEOTIDE SEQUENCE [LARGE SCALE GENOMIC DNA]</scope>
    <source>
        <strain evidence="5 6">TMW 1.1827</strain>
    </source>
</reference>
<dbReference type="GO" id="GO:0009117">
    <property type="term" value="P:nucleotide metabolic process"/>
    <property type="evidence" value="ECO:0007669"/>
    <property type="project" value="TreeGrafter"/>
</dbReference>
<protein>
    <recommendedName>
        <fullName evidence="4">HIT domain-containing protein</fullName>
    </recommendedName>
</protein>
<feature type="domain" description="HIT" evidence="4">
    <location>
        <begin position="4"/>
        <end position="110"/>
    </location>
</feature>
<name>A0A3S6QVR9_9LACO</name>
<sequence>MEQCLFCLINNTIPSKKIYEGSYSCVFLDKAEDDNYHMLAIPKKYISNILDCDGETLIHLTNAVQTVSRHCIKCGFSGINILNANGKDAGQSIAHFHIHLIPRKKGDNIRRMLSFSGRCVCFVKNKLVIARNN</sequence>
<accession>A0A3S6QVR9</accession>
<dbReference type="PRINTS" id="PR00332">
    <property type="entry name" value="HISTRIAD"/>
</dbReference>
<feature type="active site" description="Tele-AMP-histidine intermediate" evidence="1">
    <location>
        <position position="97"/>
    </location>
</feature>
<dbReference type="GO" id="GO:0003824">
    <property type="term" value="F:catalytic activity"/>
    <property type="evidence" value="ECO:0007669"/>
    <property type="project" value="InterPro"/>
</dbReference>
<dbReference type="InterPro" id="IPR011146">
    <property type="entry name" value="HIT-like"/>
</dbReference>
<proteinExistence type="predicted"/>
<evidence type="ECO:0000313" key="6">
    <source>
        <dbReference type="Proteomes" id="UP000324497"/>
    </source>
</evidence>
<dbReference type="InterPro" id="IPR036265">
    <property type="entry name" value="HIT-like_sf"/>
</dbReference>
<evidence type="ECO:0000256" key="3">
    <source>
        <dbReference type="PROSITE-ProRule" id="PRU00464"/>
    </source>
</evidence>
<dbReference type="KEGG" id="lng:BSQ50_06040"/>
<keyword evidence="6" id="KW-1185">Reference proteome</keyword>
<evidence type="ECO:0000256" key="2">
    <source>
        <dbReference type="PIRSR" id="PIRSR601310-3"/>
    </source>
</evidence>
<dbReference type="SUPFAM" id="SSF54197">
    <property type="entry name" value="HIT-like"/>
    <property type="match status" value="1"/>
</dbReference>
<dbReference type="Proteomes" id="UP000324497">
    <property type="component" value="Chromosome"/>
</dbReference>
<evidence type="ECO:0000259" key="4">
    <source>
        <dbReference type="PROSITE" id="PS51084"/>
    </source>
</evidence>